<keyword evidence="2" id="KW-1185">Reference proteome</keyword>
<dbReference type="OrthoDB" id="9843092at2"/>
<dbReference type="Proteomes" id="UP000239907">
    <property type="component" value="Unassembled WGS sequence"/>
</dbReference>
<name>A0A2S7U2G0_9BACT</name>
<comment type="caution">
    <text evidence="1">The sequence shown here is derived from an EMBL/GenBank/DDBJ whole genome shotgun (WGS) entry which is preliminary data.</text>
</comment>
<dbReference type="RefSeq" id="WP_105043210.1">
    <property type="nucleotide sequence ID" value="NZ_MQWA01000001.1"/>
</dbReference>
<accession>A0A2S7U2G0</accession>
<gene>
    <name evidence="1" type="ORF">BSZ32_09530</name>
</gene>
<sequence length="232" mass="26458">MKNNSLSPYWARIVHRLHTLGIVESRYTNSISQLTEIGNYPRHITSANEAQSQSVDGSILWNFLNWHSGWLKSHKIDSTQGAEFSFLSRNNTSFHRLRLLEAHHDECLNCILKIFANGSTNKEIIQPDRVLNHSSPVESLAYICEQSLSRANRNRGFRIDLLTEGGLVSKSLKARDLSINHESVRIHCEEEKTLELFPQSISHIQSQRIGREIHTALYNSNSTQQATLRLTA</sequence>
<evidence type="ECO:0000313" key="1">
    <source>
        <dbReference type="EMBL" id="PQJ28717.1"/>
    </source>
</evidence>
<evidence type="ECO:0000313" key="2">
    <source>
        <dbReference type="Proteomes" id="UP000239907"/>
    </source>
</evidence>
<dbReference type="AlphaFoldDB" id="A0A2S7U2G0"/>
<dbReference type="EMBL" id="MQWA01000001">
    <property type="protein sequence ID" value="PQJ28717.1"/>
    <property type="molecule type" value="Genomic_DNA"/>
</dbReference>
<protein>
    <submittedName>
        <fullName evidence="1">Uncharacterized protein</fullName>
    </submittedName>
</protein>
<organism evidence="1 2">
    <name type="scientific">Rubritalea profundi</name>
    <dbReference type="NCBI Taxonomy" id="1658618"/>
    <lineage>
        <taxon>Bacteria</taxon>
        <taxon>Pseudomonadati</taxon>
        <taxon>Verrucomicrobiota</taxon>
        <taxon>Verrucomicrobiia</taxon>
        <taxon>Verrucomicrobiales</taxon>
        <taxon>Rubritaleaceae</taxon>
        <taxon>Rubritalea</taxon>
    </lineage>
</organism>
<reference evidence="1 2" key="1">
    <citation type="submission" date="2016-12" db="EMBL/GenBank/DDBJ databases">
        <title>Study of bacterial adaptation to deep sea.</title>
        <authorList>
            <person name="Song J."/>
            <person name="Yoshizawa S."/>
            <person name="Kogure K."/>
        </authorList>
    </citation>
    <scope>NUCLEOTIDE SEQUENCE [LARGE SCALE GENOMIC DNA]</scope>
    <source>
        <strain evidence="1 2">SAORIC-165</strain>
    </source>
</reference>
<proteinExistence type="predicted"/>